<comment type="caution">
    <text evidence="14">The sequence shown here is derived from an EMBL/GenBank/DDBJ whole genome shotgun (WGS) entry which is preliminary data.</text>
</comment>
<dbReference type="Proteomes" id="UP000075502">
    <property type="component" value="Unassembled WGS sequence"/>
</dbReference>
<dbReference type="InterPro" id="IPR000101">
    <property type="entry name" value="GGT_peptidase"/>
</dbReference>
<keyword evidence="5 11" id="KW-0378">Hydrolase</keyword>
<proteinExistence type="inferred from homology"/>
<comment type="similarity">
    <text evidence="3 11">Belongs to the gamma-glutamyltransferase family.</text>
</comment>
<feature type="region of interest" description="Disordered" evidence="12">
    <location>
        <begin position="392"/>
        <end position="421"/>
    </location>
</feature>
<evidence type="ECO:0000256" key="3">
    <source>
        <dbReference type="ARBA" id="ARBA00009381"/>
    </source>
</evidence>
<dbReference type="Gene3D" id="3.60.20.40">
    <property type="match status" value="1"/>
</dbReference>
<evidence type="ECO:0000313" key="14">
    <source>
        <dbReference type="EMBL" id="KYG08893.1"/>
    </source>
</evidence>
<evidence type="ECO:0000256" key="7">
    <source>
        <dbReference type="ARBA" id="ARBA00023315"/>
    </source>
</evidence>
<keyword evidence="7 11" id="KW-0012">Acyltransferase</keyword>
<comment type="subunit">
    <text evidence="11">This enzyme consists of two polypeptide chains, which are synthesized in precursor form from a single polypeptide.</text>
</comment>
<dbReference type="InterPro" id="IPR043138">
    <property type="entry name" value="GGT_lsub"/>
</dbReference>
<dbReference type="GO" id="GO:0006750">
    <property type="term" value="P:glutathione biosynthetic process"/>
    <property type="evidence" value="ECO:0007669"/>
    <property type="project" value="UniProtKB-KW"/>
</dbReference>
<dbReference type="SUPFAM" id="SSF56235">
    <property type="entry name" value="N-terminal nucleophile aminohydrolases (Ntn hydrolases)"/>
    <property type="match status" value="1"/>
</dbReference>
<dbReference type="InterPro" id="IPR029055">
    <property type="entry name" value="Ntn_hydrolases_N"/>
</dbReference>
<dbReference type="EC" id="2.3.2.2" evidence="11"/>
<dbReference type="EMBL" id="JEME01000832">
    <property type="protein sequence ID" value="KYG08893.1"/>
    <property type="molecule type" value="Genomic_DNA"/>
</dbReference>
<name>A0A150TW33_SORCE</name>
<evidence type="ECO:0000313" key="15">
    <source>
        <dbReference type="Proteomes" id="UP000075502"/>
    </source>
</evidence>
<feature type="binding site" evidence="10">
    <location>
        <position position="462"/>
    </location>
    <ligand>
        <name>L-glutamate</name>
        <dbReference type="ChEBI" id="CHEBI:29985"/>
    </ligand>
</feature>
<comment type="PTM">
    <text evidence="11">Cleaved by autocatalysis into a large and a small subunit.</text>
</comment>
<comment type="catalytic activity">
    <reaction evidence="8 11">
        <text>an N-terminal (5-L-glutamyl)-[peptide] + an alpha-amino acid = 5-L-glutamyl amino acid + an N-terminal L-alpha-aminoacyl-[peptide]</text>
        <dbReference type="Rhea" id="RHEA:23904"/>
        <dbReference type="Rhea" id="RHEA-COMP:9780"/>
        <dbReference type="Rhea" id="RHEA-COMP:9795"/>
        <dbReference type="ChEBI" id="CHEBI:77644"/>
        <dbReference type="ChEBI" id="CHEBI:78597"/>
        <dbReference type="ChEBI" id="CHEBI:78599"/>
        <dbReference type="ChEBI" id="CHEBI:78608"/>
        <dbReference type="EC" id="2.3.2.2"/>
    </reaction>
</comment>
<keyword evidence="11" id="KW-0317">Glutathione biosynthesis</keyword>
<keyword evidence="6 11" id="KW-0865">Zymogen</keyword>
<dbReference type="GO" id="GO:0006751">
    <property type="term" value="P:glutathione catabolic process"/>
    <property type="evidence" value="ECO:0007669"/>
    <property type="project" value="UniProtKB-UniRule"/>
</dbReference>
<evidence type="ECO:0000256" key="11">
    <source>
        <dbReference type="RuleBase" id="RU368036"/>
    </source>
</evidence>
<dbReference type="GO" id="GO:0103068">
    <property type="term" value="F:leukotriene C4 gamma-glutamyl transferase activity"/>
    <property type="evidence" value="ECO:0007669"/>
    <property type="project" value="UniProtKB-EC"/>
</dbReference>
<reference evidence="14 15" key="1">
    <citation type="submission" date="2014-02" db="EMBL/GenBank/DDBJ databases">
        <title>The small core and large imbalanced accessory genome model reveals a collaborative survival strategy of Sorangium cellulosum strains in nature.</title>
        <authorList>
            <person name="Han K."/>
            <person name="Peng R."/>
            <person name="Blom J."/>
            <person name="Li Y.-Z."/>
        </authorList>
    </citation>
    <scope>NUCLEOTIDE SEQUENCE [LARGE SCALE GENOMIC DNA]</scope>
    <source>
        <strain evidence="14 15">So0007-03</strain>
    </source>
</reference>
<evidence type="ECO:0000256" key="12">
    <source>
        <dbReference type="SAM" id="MobiDB-lite"/>
    </source>
</evidence>
<evidence type="ECO:0000256" key="5">
    <source>
        <dbReference type="ARBA" id="ARBA00022801"/>
    </source>
</evidence>
<comment type="pathway">
    <text evidence="11">Sulfur metabolism; glutathione metabolism.</text>
</comment>
<keyword evidence="13" id="KW-0732">Signal</keyword>
<feature type="signal peptide" evidence="13">
    <location>
        <begin position="1"/>
        <end position="24"/>
    </location>
</feature>
<protein>
    <recommendedName>
        <fullName evidence="11">Glutathione hydrolase proenzyme</fullName>
        <ecNumber evidence="11">2.3.2.2</ecNumber>
        <ecNumber evidence="11">3.4.19.13</ecNumber>
    </recommendedName>
    <component>
        <recommendedName>
            <fullName evidence="11">Glutathione hydrolase large chain</fullName>
        </recommendedName>
    </component>
    <component>
        <recommendedName>
            <fullName evidence="11">Glutathione hydrolase small chain</fullName>
        </recommendedName>
    </component>
</protein>
<dbReference type="GO" id="GO:0036374">
    <property type="term" value="F:glutathione hydrolase activity"/>
    <property type="evidence" value="ECO:0007669"/>
    <property type="project" value="UniProtKB-UniRule"/>
</dbReference>
<feature type="binding site" evidence="10">
    <location>
        <position position="128"/>
    </location>
    <ligand>
        <name>L-glutamate</name>
        <dbReference type="ChEBI" id="CHEBI:29985"/>
    </ligand>
</feature>
<dbReference type="PANTHER" id="PTHR43199">
    <property type="entry name" value="GLUTATHIONE HYDROLASE"/>
    <property type="match status" value="1"/>
</dbReference>
<dbReference type="PRINTS" id="PR01210">
    <property type="entry name" value="GGTRANSPTASE"/>
</dbReference>
<sequence>MSKDLLRLLIVSATLALTPTPTLGAGPSPAPENPPADGPTATSAMRRGGSPAWCPGNSRRKGVVAVNDPLAAEVGANILAQGGNAIDAAVAMAFAMNVVEPLSSGIGGGGFMVVHLAQSGETLALDFREKAPAASAADMLAGRPFSEVSTSGVSVGVPGAVLGLAAALEAWGTFTLAETLDPAIHLAETGVPVSAFVAENAASPRTALEPETSAIFRLPDGAPLEAGDLLVQPDLARTFELIAEQGPSVFYEGEIAEAIVDAQRRARYDGGEGRMTLDDLALYDVVLRTPVIDDYRGFTVASMPSPSSGGLTVIQILKLLERFPIGDERRGFGFGEAKTLHVTIEGMRLAFADRAVWMGDDDFVPVPAAGLLADPYVAARSAMISETTRMATPAAGDPLPFDGPTPTSPPAPGDDEEGSTTHFSVVDAWGNVVSCTVTIEQLWGTGITVPGYGFLLNNELTDFNRQPAPAPGTNNVAPFKRPRSSIAPTLLFKRGEPFAALGSPGGATIINSVLQVTMNLLDHGMTLQQAVDAPRISITSPSGEVTVEPGVEQASLDGLAALGHRLTEGEIGAVNAVLVDLRNGKRYGAGDPRRGGAVGEACWRRRGRRCVAVHD</sequence>
<evidence type="ECO:0000256" key="1">
    <source>
        <dbReference type="ARBA" id="ARBA00001049"/>
    </source>
</evidence>
<evidence type="ECO:0000256" key="9">
    <source>
        <dbReference type="PIRSR" id="PIRSR600101-1"/>
    </source>
</evidence>
<feature type="region of interest" description="Disordered" evidence="12">
    <location>
        <begin position="20"/>
        <end position="58"/>
    </location>
</feature>
<feature type="active site" description="Nucleophile" evidence="9">
    <location>
        <position position="420"/>
    </location>
</feature>
<feature type="compositionally biased region" description="Pro residues" evidence="12">
    <location>
        <begin position="28"/>
        <end position="37"/>
    </location>
</feature>
<dbReference type="UniPathway" id="UPA00204"/>
<comment type="catalytic activity">
    <reaction evidence="1 11">
        <text>an S-substituted glutathione + H2O = an S-substituted L-cysteinylglycine + L-glutamate</text>
        <dbReference type="Rhea" id="RHEA:59468"/>
        <dbReference type="ChEBI" id="CHEBI:15377"/>
        <dbReference type="ChEBI" id="CHEBI:29985"/>
        <dbReference type="ChEBI" id="CHEBI:90779"/>
        <dbReference type="ChEBI" id="CHEBI:143103"/>
        <dbReference type="EC" id="3.4.19.13"/>
    </reaction>
</comment>
<feature type="chain" id="PRO_5007569946" description="Glutathione hydrolase proenzyme" evidence="13">
    <location>
        <begin position="25"/>
        <end position="615"/>
    </location>
</feature>
<dbReference type="AlphaFoldDB" id="A0A150TW33"/>
<evidence type="ECO:0000256" key="2">
    <source>
        <dbReference type="ARBA" id="ARBA00001089"/>
    </source>
</evidence>
<dbReference type="NCBIfam" id="TIGR00066">
    <property type="entry name" value="g_glut_trans"/>
    <property type="match status" value="1"/>
</dbReference>
<evidence type="ECO:0000256" key="8">
    <source>
        <dbReference type="ARBA" id="ARBA00047417"/>
    </source>
</evidence>
<gene>
    <name evidence="14" type="ORF">BE21_20810</name>
</gene>
<dbReference type="EC" id="3.4.19.13" evidence="11"/>
<comment type="catalytic activity">
    <reaction evidence="2 11">
        <text>glutathione + H2O = L-cysteinylglycine + L-glutamate</text>
        <dbReference type="Rhea" id="RHEA:28807"/>
        <dbReference type="ChEBI" id="CHEBI:15377"/>
        <dbReference type="ChEBI" id="CHEBI:29985"/>
        <dbReference type="ChEBI" id="CHEBI:57925"/>
        <dbReference type="ChEBI" id="CHEBI:61694"/>
        <dbReference type="EC" id="3.4.19.13"/>
    </reaction>
</comment>
<feature type="binding site" evidence="10">
    <location>
        <position position="506"/>
    </location>
    <ligand>
        <name>L-glutamate</name>
        <dbReference type="ChEBI" id="CHEBI:29985"/>
    </ligand>
</feature>
<feature type="compositionally biased region" description="Pro residues" evidence="12">
    <location>
        <begin position="401"/>
        <end position="412"/>
    </location>
</feature>
<dbReference type="Pfam" id="PF01019">
    <property type="entry name" value="G_glu_transpept"/>
    <property type="match status" value="1"/>
</dbReference>
<feature type="binding site" evidence="10">
    <location>
        <begin position="484"/>
        <end position="485"/>
    </location>
    <ligand>
        <name>L-glutamate</name>
        <dbReference type="ChEBI" id="CHEBI:29985"/>
    </ligand>
</feature>
<dbReference type="PANTHER" id="PTHR43199:SF1">
    <property type="entry name" value="GLUTATHIONE HYDROLASE PROENZYME"/>
    <property type="match status" value="1"/>
</dbReference>
<evidence type="ECO:0000256" key="10">
    <source>
        <dbReference type="PIRSR" id="PIRSR600101-2"/>
    </source>
</evidence>
<dbReference type="InterPro" id="IPR043137">
    <property type="entry name" value="GGT_ssub_C"/>
</dbReference>
<dbReference type="InterPro" id="IPR051792">
    <property type="entry name" value="GGT_bact"/>
</dbReference>
<dbReference type="Gene3D" id="1.10.246.130">
    <property type="match status" value="1"/>
</dbReference>
<evidence type="ECO:0000256" key="4">
    <source>
        <dbReference type="ARBA" id="ARBA00022679"/>
    </source>
</evidence>
<evidence type="ECO:0000256" key="6">
    <source>
        <dbReference type="ARBA" id="ARBA00023145"/>
    </source>
</evidence>
<organism evidence="14 15">
    <name type="scientific">Sorangium cellulosum</name>
    <name type="common">Polyangium cellulosum</name>
    <dbReference type="NCBI Taxonomy" id="56"/>
    <lineage>
        <taxon>Bacteria</taxon>
        <taxon>Pseudomonadati</taxon>
        <taxon>Myxococcota</taxon>
        <taxon>Polyangia</taxon>
        <taxon>Polyangiales</taxon>
        <taxon>Polyangiaceae</taxon>
        <taxon>Sorangium</taxon>
    </lineage>
</organism>
<keyword evidence="4 11" id="KW-0808">Transferase</keyword>
<accession>A0A150TW33</accession>
<evidence type="ECO:0000256" key="13">
    <source>
        <dbReference type="SAM" id="SignalP"/>
    </source>
</evidence>